<dbReference type="EMBL" id="JACEFO010002487">
    <property type="protein sequence ID" value="KAF8657776.1"/>
    <property type="molecule type" value="Genomic_DNA"/>
</dbReference>
<dbReference type="AlphaFoldDB" id="A0A835AB15"/>
<dbReference type="Proteomes" id="UP000636709">
    <property type="component" value="Unassembled WGS sequence"/>
</dbReference>
<proteinExistence type="predicted"/>
<protein>
    <submittedName>
        <fullName evidence="1">Uncharacterized protein</fullName>
    </submittedName>
</protein>
<reference evidence="1" key="1">
    <citation type="submission" date="2020-07" db="EMBL/GenBank/DDBJ databases">
        <title>Genome sequence and genetic diversity analysis of an under-domesticated orphan crop, white fonio (Digitaria exilis).</title>
        <authorList>
            <person name="Bennetzen J.L."/>
            <person name="Chen S."/>
            <person name="Ma X."/>
            <person name="Wang X."/>
            <person name="Yssel A.E.J."/>
            <person name="Chaluvadi S.R."/>
            <person name="Johnson M."/>
            <person name="Gangashetty P."/>
            <person name="Hamidou F."/>
            <person name="Sanogo M.D."/>
            <person name="Zwaenepoel A."/>
            <person name="Wallace J."/>
            <person name="Van De Peer Y."/>
            <person name="Van Deynze A."/>
        </authorList>
    </citation>
    <scope>NUCLEOTIDE SEQUENCE</scope>
    <source>
        <tissue evidence="1">Leaves</tissue>
    </source>
</reference>
<dbReference type="OrthoDB" id="675438at2759"/>
<evidence type="ECO:0000313" key="2">
    <source>
        <dbReference type="Proteomes" id="UP000636709"/>
    </source>
</evidence>
<organism evidence="1 2">
    <name type="scientific">Digitaria exilis</name>
    <dbReference type="NCBI Taxonomy" id="1010633"/>
    <lineage>
        <taxon>Eukaryota</taxon>
        <taxon>Viridiplantae</taxon>
        <taxon>Streptophyta</taxon>
        <taxon>Embryophyta</taxon>
        <taxon>Tracheophyta</taxon>
        <taxon>Spermatophyta</taxon>
        <taxon>Magnoliopsida</taxon>
        <taxon>Liliopsida</taxon>
        <taxon>Poales</taxon>
        <taxon>Poaceae</taxon>
        <taxon>PACMAD clade</taxon>
        <taxon>Panicoideae</taxon>
        <taxon>Panicodae</taxon>
        <taxon>Paniceae</taxon>
        <taxon>Anthephorinae</taxon>
        <taxon>Digitaria</taxon>
    </lineage>
</organism>
<name>A0A835AB15_9POAL</name>
<gene>
    <name evidence="1" type="ORF">HU200_059936</name>
</gene>
<sequence length="54" mass="6489">MIIEARRQFGAKILRELIIVACWSIWTHRNEKHIFREEFGLVIHKAEPSLKMEL</sequence>
<evidence type="ECO:0000313" key="1">
    <source>
        <dbReference type="EMBL" id="KAF8657776.1"/>
    </source>
</evidence>
<keyword evidence="2" id="KW-1185">Reference proteome</keyword>
<comment type="caution">
    <text evidence="1">The sequence shown here is derived from an EMBL/GenBank/DDBJ whole genome shotgun (WGS) entry which is preliminary data.</text>
</comment>
<accession>A0A835AB15</accession>